<dbReference type="EMBL" id="BTSY01000001">
    <property type="protein sequence ID" value="GMT11411.1"/>
    <property type="molecule type" value="Genomic_DNA"/>
</dbReference>
<keyword evidence="2" id="KW-1185">Reference proteome</keyword>
<comment type="caution">
    <text evidence="1">The sequence shown here is derived from an EMBL/GenBank/DDBJ whole genome shotgun (WGS) entry which is preliminary data.</text>
</comment>
<evidence type="ECO:0000313" key="2">
    <source>
        <dbReference type="Proteomes" id="UP001432322"/>
    </source>
</evidence>
<protein>
    <submittedName>
        <fullName evidence="1">Uncharacterized protein</fullName>
    </submittedName>
</protein>
<reference evidence="1" key="1">
    <citation type="submission" date="2023-10" db="EMBL/GenBank/DDBJ databases">
        <title>Genome assembly of Pristionchus species.</title>
        <authorList>
            <person name="Yoshida K."/>
            <person name="Sommer R.J."/>
        </authorList>
    </citation>
    <scope>NUCLEOTIDE SEQUENCE</scope>
    <source>
        <strain evidence="1">RS5133</strain>
    </source>
</reference>
<gene>
    <name evidence="1" type="ORF">PFISCL1PPCAC_2708</name>
</gene>
<organism evidence="1 2">
    <name type="scientific">Pristionchus fissidentatus</name>
    <dbReference type="NCBI Taxonomy" id="1538716"/>
    <lineage>
        <taxon>Eukaryota</taxon>
        <taxon>Metazoa</taxon>
        <taxon>Ecdysozoa</taxon>
        <taxon>Nematoda</taxon>
        <taxon>Chromadorea</taxon>
        <taxon>Rhabditida</taxon>
        <taxon>Rhabditina</taxon>
        <taxon>Diplogasteromorpha</taxon>
        <taxon>Diplogasteroidea</taxon>
        <taxon>Neodiplogasteridae</taxon>
        <taxon>Pristionchus</taxon>
    </lineage>
</organism>
<dbReference type="Proteomes" id="UP001432322">
    <property type="component" value="Unassembled WGS sequence"/>
</dbReference>
<feature type="non-terminal residue" evidence="1">
    <location>
        <position position="1"/>
    </location>
</feature>
<feature type="non-terminal residue" evidence="1">
    <location>
        <position position="128"/>
    </location>
</feature>
<proteinExistence type="predicted"/>
<sequence>VVLDDSYLLNYQMIFEKCATLHTISISTNKFNTAIKFTRLVKFILALKPQCLNIFANRIPYGTFDDDFIIRFASLATQFNYSMTIRSSGAYPTFSPSINILPILSRFSTFSVTSLILNVDWLIPLFKV</sequence>
<name>A0AAV5UWG8_9BILA</name>
<evidence type="ECO:0000313" key="1">
    <source>
        <dbReference type="EMBL" id="GMT11411.1"/>
    </source>
</evidence>
<accession>A0AAV5UWG8</accession>
<dbReference type="AlphaFoldDB" id="A0AAV5UWG8"/>